<feature type="signal peptide" evidence="1">
    <location>
        <begin position="1"/>
        <end position="19"/>
    </location>
</feature>
<gene>
    <name evidence="2" type="ORF">SAMN04488042_101396</name>
</gene>
<dbReference type="STRING" id="254406.SAMN04488042_101396"/>
<dbReference type="RefSeq" id="WP_093090374.1">
    <property type="nucleotide sequence ID" value="NZ_FOTQ01000001.1"/>
</dbReference>
<evidence type="ECO:0008006" key="4">
    <source>
        <dbReference type="Google" id="ProtNLM"/>
    </source>
</evidence>
<protein>
    <recommendedName>
        <fullName evidence="4">TraB family protein</fullName>
    </recommendedName>
</protein>
<keyword evidence="3" id="KW-1185">Reference proteome</keyword>
<dbReference type="CDD" id="cd14789">
    <property type="entry name" value="Tiki"/>
    <property type="match status" value="1"/>
</dbReference>
<dbReference type="AlphaFoldDB" id="A0A1I4I2S2"/>
<dbReference type="InterPro" id="IPR002816">
    <property type="entry name" value="TraB/PrgY/GumN_fam"/>
</dbReference>
<dbReference type="PANTHER" id="PTHR40590">
    <property type="entry name" value="CYTOPLASMIC PROTEIN-RELATED"/>
    <property type="match status" value="1"/>
</dbReference>
<dbReference type="Pfam" id="PF01963">
    <property type="entry name" value="TraB_PrgY_gumN"/>
    <property type="match status" value="1"/>
</dbReference>
<name>A0A1I4I2S2_9RHOB</name>
<evidence type="ECO:0000313" key="2">
    <source>
        <dbReference type="EMBL" id="SFL48659.1"/>
    </source>
</evidence>
<feature type="chain" id="PRO_5011699223" description="TraB family protein" evidence="1">
    <location>
        <begin position="20"/>
        <end position="336"/>
    </location>
</feature>
<evidence type="ECO:0000256" key="1">
    <source>
        <dbReference type="SAM" id="SignalP"/>
    </source>
</evidence>
<reference evidence="2 3" key="1">
    <citation type="submission" date="2016-10" db="EMBL/GenBank/DDBJ databases">
        <authorList>
            <person name="de Groot N.N."/>
        </authorList>
    </citation>
    <scope>NUCLEOTIDE SEQUENCE [LARGE SCALE GENOMIC DNA]</scope>
    <source>
        <strain evidence="2 3">DSM 15283</strain>
    </source>
</reference>
<dbReference type="EMBL" id="FOTQ01000001">
    <property type="protein sequence ID" value="SFL48659.1"/>
    <property type="molecule type" value="Genomic_DNA"/>
</dbReference>
<dbReference type="OrthoDB" id="9806326at2"/>
<dbReference type="InterPro" id="IPR047111">
    <property type="entry name" value="YbaP-like"/>
</dbReference>
<organism evidence="2 3">
    <name type="scientific">Shimia aestuarii</name>
    <dbReference type="NCBI Taxonomy" id="254406"/>
    <lineage>
        <taxon>Bacteria</taxon>
        <taxon>Pseudomonadati</taxon>
        <taxon>Pseudomonadota</taxon>
        <taxon>Alphaproteobacteria</taxon>
        <taxon>Rhodobacterales</taxon>
        <taxon>Roseobacteraceae</taxon>
    </lineage>
</organism>
<proteinExistence type="predicted"/>
<dbReference type="PROSITE" id="PS51257">
    <property type="entry name" value="PROKAR_LIPOPROTEIN"/>
    <property type="match status" value="1"/>
</dbReference>
<keyword evidence="1" id="KW-0732">Signal</keyword>
<dbReference type="PANTHER" id="PTHR40590:SF1">
    <property type="entry name" value="CYTOPLASMIC PROTEIN"/>
    <property type="match status" value="1"/>
</dbReference>
<accession>A0A1I4I2S2</accession>
<evidence type="ECO:0000313" key="3">
    <source>
        <dbReference type="Proteomes" id="UP000199144"/>
    </source>
</evidence>
<dbReference type="Proteomes" id="UP000199144">
    <property type="component" value="Unassembled WGS sequence"/>
</dbReference>
<sequence>MLRLIAAILISCLAGPLSASCEGPAKFDALPEAERAAYEQRASEVPFSEGLLWQVERDGVSSVIVGTLHFPAKGHAQLMTRIDTLPITPHQVLIELTKGDEIAMLRHITANPDLYLINEGPSLIDRLGDDLWTKLKPKLAVKGLPAFMAARYQPWFLGLALSVPPCASADLRAGKHGLDRQIENWAAENALQVRSLDNFHHVLSLLASDPLDEQIDIMKWSLSLDLDQQGADDTAEMLSLYFREKIQLIWERASDKAMAQVNTPEDVQRVKELFLDVQAGLIEERNAFWLETLASELAQTPTLIAVGAMHLPGDNGILALLQHQGFTISRLPLYDK</sequence>